<proteinExistence type="inferred from homology"/>
<comment type="similarity">
    <text evidence="9">Belongs to the ABC transporter superfamily. Drug exporter-1 (DrugE1) (TC 3.A.1.105) family.</text>
</comment>
<evidence type="ECO:0000313" key="12">
    <source>
        <dbReference type="Proteomes" id="UP001500886"/>
    </source>
</evidence>
<evidence type="ECO:0000256" key="3">
    <source>
        <dbReference type="ARBA" id="ARBA00022475"/>
    </source>
</evidence>
<dbReference type="InterPro" id="IPR050763">
    <property type="entry name" value="ABC_transporter_ATP-binding"/>
</dbReference>
<dbReference type="SMART" id="SM00382">
    <property type="entry name" value="AAA"/>
    <property type="match status" value="1"/>
</dbReference>
<dbReference type="Proteomes" id="UP001500886">
    <property type="component" value="Unassembled WGS sequence"/>
</dbReference>
<evidence type="ECO:0000256" key="4">
    <source>
        <dbReference type="ARBA" id="ARBA00022741"/>
    </source>
</evidence>
<evidence type="ECO:0000313" key="11">
    <source>
        <dbReference type="EMBL" id="GAA2726028.1"/>
    </source>
</evidence>
<evidence type="ECO:0000256" key="9">
    <source>
        <dbReference type="ARBA" id="ARBA00049985"/>
    </source>
</evidence>
<dbReference type="InterPro" id="IPR003593">
    <property type="entry name" value="AAA+_ATPase"/>
</dbReference>
<sequence length="327" mass="35364">MTGAIYAEGLVKSFGDVRALDGVDLDVPEGTVLGLLGPNGAGKTTAVRVLTTLIRPDRGRAVVAGIDVLKKPNEVRHAIGLSGQFAAVDEYLTGRENLRMVGQLYQLGARDAKARAVELLERFHLTDAADRPARTYSGGMRRRLDLAAALVVSPPVMFMDEPTTGLDPRNRQQLWEVVQELVAGGTTLLLTTQYLEEADHLAHDICVIDHGRVIARGTSDQLKARTGGERVELVVHEPGHLEPALGVVRAFGEGEPTVDRHTRRVTVPVSGGARLLAEIIRELDARDIEIDDIGLRRPTLDDVFISLTGHAAEETAEAPAPRQEAAR</sequence>
<gene>
    <name evidence="11" type="ORF">GCM10010315_59340</name>
</gene>
<dbReference type="InterPro" id="IPR017871">
    <property type="entry name" value="ABC_transporter-like_CS"/>
</dbReference>
<dbReference type="PROSITE" id="PS00211">
    <property type="entry name" value="ABC_TRANSPORTER_1"/>
    <property type="match status" value="1"/>
</dbReference>
<name>A0ABN3U9D8_9ACTN</name>
<reference evidence="11 12" key="1">
    <citation type="journal article" date="2019" name="Int. J. Syst. Evol. Microbiol.">
        <title>The Global Catalogue of Microorganisms (GCM) 10K type strain sequencing project: providing services to taxonomists for standard genome sequencing and annotation.</title>
        <authorList>
            <consortium name="The Broad Institute Genomics Platform"/>
            <consortium name="The Broad Institute Genome Sequencing Center for Infectious Disease"/>
            <person name="Wu L."/>
            <person name="Ma J."/>
        </authorList>
    </citation>
    <scope>NUCLEOTIDE SEQUENCE [LARGE SCALE GENOMIC DNA]</scope>
    <source>
        <strain evidence="11 12">JCM 4542</strain>
    </source>
</reference>
<feature type="domain" description="ABC transporter" evidence="10">
    <location>
        <begin position="5"/>
        <end position="235"/>
    </location>
</feature>
<dbReference type="PANTHER" id="PTHR42711">
    <property type="entry name" value="ABC TRANSPORTER ATP-BINDING PROTEIN"/>
    <property type="match status" value="1"/>
</dbReference>
<dbReference type="GO" id="GO:0005524">
    <property type="term" value="F:ATP binding"/>
    <property type="evidence" value="ECO:0007669"/>
    <property type="project" value="UniProtKB-KW"/>
</dbReference>
<dbReference type="InterPro" id="IPR005894">
    <property type="entry name" value="DrrA"/>
</dbReference>
<dbReference type="InterPro" id="IPR027417">
    <property type="entry name" value="P-loop_NTPase"/>
</dbReference>
<keyword evidence="8" id="KW-0046">Antibiotic resistance</keyword>
<evidence type="ECO:0000259" key="10">
    <source>
        <dbReference type="PROSITE" id="PS50893"/>
    </source>
</evidence>
<dbReference type="Pfam" id="PF13732">
    <property type="entry name" value="DrrA1-3_C"/>
    <property type="match status" value="1"/>
</dbReference>
<dbReference type="Pfam" id="PF00005">
    <property type="entry name" value="ABC_tran"/>
    <property type="match status" value="1"/>
</dbReference>
<keyword evidence="6" id="KW-1278">Translocase</keyword>
<keyword evidence="4" id="KW-0547">Nucleotide-binding</keyword>
<comment type="subcellular location">
    <subcellularLocation>
        <location evidence="1">Cell membrane</location>
        <topology evidence="1">Peripheral membrane protein</topology>
        <orientation evidence="1">Cytoplasmic side</orientation>
    </subcellularLocation>
</comment>
<dbReference type="InterPro" id="IPR003439">
    <property type="entry name" value="ABC_transporter-like_ATP-bd"/>
</dbReference>
<dbReference type="Gene3D" id="3.40.50.300">
    <property type="entry name" value="P-loop containing nucleotide triphosphate hydrolases"/>
    <property type="match status" value="1"/>
</dbReference>
<keyword evidence="7" id="KW-0472">Membrane</keyword>
<dbReference type="EMBL" id="BAAASL010000034">
    <property type="protein sequence ID" value="GAA2726028.1"/>
    <property type="molecule type" value="Genomic_DNA"/>
</dbReference>
<dbReference type="InterPro" id="IPR025302">
    <property type="entry name" value="DrrA1/2-like_C"/>
</dbReference>
<evidence type="ECO:0000256" key="7">
    <source>
        <dbReference type="ARBA" id="ARBA00023136"/>
    </source>
</evidence>
<accession>A0ABN3U9D8</accession>
<keyword evidence="3" id="KW-1003">Cell membrane</keyword>
<evidence type="ECO:0000256" key="6">
    <source>
        <dbReference type="ARBA" id="ARBA00022967"/>
    </source>
</evidence>
<keyword evidence="2" id="KW-0813">Transport</keyword>
<evidence type="ECO:0000256" key="1">
    <source>
        <dbReference type="ARBA" id="ARBA00004413"/>
    </source>
</evidence>
<dbReference type="NCBIfam" id="TIGR01188">
    <property type="entry name" value="drrA"/>
    <property type="match status" value="1"/>
</dbReference>
<evidence type="ECO:0000256" key="5">
    <source>
        <dbReference type="ARBA" id="ARBA00022840"/>
    </source>
</evidence>
<dbReference type="PANTHER" id="PTHR42711:SF19">
    <property type="entry name" value="DOXORUBICIN RESISTANCE ATP-BINDING PROTEIN DRRA"/>
    <property type="match status" value="1"/>
</dbReference>
<evidence type="ECO:0000256" key="2">
    <source>
        <dbReference type="ARBA" id="ARBA00022448"/>
    </source>
</evidence>
<evidence type="ECO:0000256" key="8">
    <source>
        <dbReference type="ARBA" id="ARBA00023251"/>
    </source>
</evidence>
<keyword evidence="5 11" id="KW-0067">ATP-binding</keyword>
<dbReference type="SUPFAM" id="SSF52540">
    <property type="entry name" value="P-loop containing nucleoside triphosphate hydrolases"/>
    <property type="match status" value="1"/>
</dbReference>
<keyword evidence="12" id="KW-1185">Reference proteome</keyword>
<organism evidence="11 12">
    <name type="scientific">Streptomyces luteosporeus</name>
    <dbReference type="NCBI Taxonomy" id="173856"/>
    <lineage>
        <taxon>Bacteria</taxon>
        <taxon>Bacillati</taxon>
        <taxon>Actinomycetota</taxon>
        <taxon>Actinomycetes</taxon>
        <taxon>Kitasatosporales</taxon>
        <taxon>Streptomycetaceae</taxon>
        <taxon>Streptomyces</taxon>
    </lineage>
</organism>
<dbReference type="RefSeq" id="WP_344439923.1">
    <property type="nucleotide sequence ID" value="NZ_BAAASL010000034.1"/>
</dbReference>
<protein>
    <submittedName>
        <fullName evidence="11">Daunorubicin resistance protein DrrA family ABC transporter ATP-binding protein</fullName>
    </submittedName>
</protein>
<comment type="caution">
    <text evidence="11">The sequence shown here is derived from an EMBL/GenBank/DDBJ whole genome shotgun (WGS) entry which is preliminary data.</text>
</comment>
<dbReference type="PROSITE" id="PS50893">
    <property type="entry name" value="ABC_TRANSPORTER_2"/>
    <property type="match status" value="1"/>
</dbReference>